<accession>A0A521CNZ6</accession>
<dbReference type="Gene3D" id="2.60.120.970">
    <property type="match status" value="1"/>
</dbReference>
<evidence type="ECO:0000259" key="4">
    <source>
        <dbReference type="Pfam" id="PF24517"/>
    </source>
</evidence>
<dbReference type="EMBL" id="FXTI01000004">
    <property type="protein sequence ID" value="SMO61118.1"/>
    <property type="molecule type" value="Genomic_DNA"/>
</dbReference>
<dbReference type="Gene3D" id="3.40.50.12090">
    <property type="match status" value="1"/>
</dbReference>
<dbReference type="Pfam" id="PF04122">
    <property type="entry name" value="CW_binding_2"/>
    <property type="match status" value="2"/>
</dbReference>
<keyword evidence="2" id="KW-0964">Secreted</keyword>
<evidence type="ECO:0000256" key="1">
    <source>
        <dbReference type="ARBA" id="ARBA00004613"/>
    </source>
</evidence>
<dbReference type="NCBIfam" id="NF033679">
    <property type="entry name" value="DNRLRE_dom"/>
    <property type="match status" value="1"/>
</dbReference>
<dbReference type="RefSeq" id="WP_142505175.1">
    <property type="nucleotide sequence ID" value="NZ_FXTI01000004.1"/>
</dbReference>
<sequence length="923" mass="103021">MKKRTYLVFTLIFGLLVVVAMPPTIYGLSDKESHELVELRTPNSKTYFMGGGTYRSVHYMKPIHYEKDGRMVEIDNSISTVQTQNAVDKDLPYQNKRNRYRVGFAQNSQNEKVLRFQRGKYTIELDLLKDVKPTVAEYKGNQITYPDVYQNVDLIFYTGSNGVKKEWKIDRYNGQEKFSFRIDTQALKPEMQSDGSIHFLNSNGDLIIKASRPSMIDKNLRYSDGAKYKLRKENSVTYLDLILDESWLKDKKRSYPVSVDQVFELQAESTNQDAFVGSLNDTEKSRNYGSATYMTVGNNPDHGISRSFLQFDLNSLIGIKGAKISSARLHLWQTNISSTTEKENIHPVTKSWNEGTITWNNQPTVGDVLTTENATDAGWYEFDLTSLVRQWYNGETANYGISVRHQDESKNRKSYFSSEYLNNTSKRPKLIVDYALDGIEYKGKVNEFRTHRYQLSTTGTGTVNVVANHENSSVNYLLYQEEPEFKEFVNGDELPAGKYYFEVNTTSSKDVSYSYHLTGLPGIENNISTLPTLTVSEPSQHIPRLSKGTSSTKFSGTTNGENAFLTKGIDAPISLTSVFSKTVGLTEGPNVVTLNAMKKSNEVLDFYNPISPGVKRLDGRTPAEVSVSVSKEISSLGYKPKTVLLTSDQAWVHGLSAAPLAAQEKAPILLTDPTTLSTVTKSEIQRIAPEKVIIIGGPGSVSDEIEANELPALGVENIERIWGTTRYDTPPLIAERVVNSDNNSETTGAFIATGENFEDALSHASLAGNMGLPILLVKTSSIPDATRNFLKRNPRIETLYVVGKTGSIDDSVITTLNKYGNVEDLRGASRYNGNVNSLYHFWLRPDHVTVTHGWTFQGMLTSSSLTAIQGGVTVISNKTSLSDPVMVYLYDNKDNPLNYMYIPGGTDSISSELENDLDQYIPD</sequence>
<dbReference type="PANTHER" id="PTHR30032:SF8">
    <property type="entry name" value="GERMINATION-SPECIFIC N-ACETYLMURAMOYL-L-ALANINE AMIDASE"/>
    <property type="match status" value="1"/>
</dbReference>
<evidence type="ECO:0000313" key="5">
    <source>
        <dbReference type="EMBL" id="SMO61118.1"/>
    </source>
</evidence>
<protein>
    <submittedName>
        <fullName evidence="5">TGF-beta propeptide</fullName>
    </submittedName>
</protein>
<dbReference type="OrthoDB" id="1432909at2"/>
<keyword evidence="6" id="KW-1185">Reference proteome</keyword>
<organism evidence="5 6">
    <name type="scientific">Melghirimyces algeriensis</name>
    <dbReference type="NCBI Taxonomy" id="910412"/>
    <lineage>
        <taxon>Bacteria</taxon>
        <taxon>Bacillati</taxon>
        <taxon>Bacillota</taxon>
        <taxon>Bacilli</taxon>
        <taxon>Bacillales</taxon>
        <taxon>Thermoactinomycetaceae</taxon>
        <taxon>Melghirimyces</taxon>
    </lineage>
</organism>
<dbReference type="GO" id="GO:0005576">
    <property type="term" value="C:extracellular region"/>
    <property type="evidence" value="ECO:0007669"/>
    <property type="project" value="UniProtKB-SubCell"/>
</dbReference>
<proteinExistence type="predicted"/>
<dbReference type="Pfam" id="PF24517">
    <property type="entry name" value="CBM96"/>
    <property type="match status" value="1"/>
</dbReference>
<evidence type="ECO:0000313" key="6">
    <source>
        <dbReference type="Proteomes" id="UP000315636"/>
    </source>
</evidence>
<dbReference type="PANTHER" id="PTHR30032">
    <property type="entry name" value="N-ACETYLMURAMOYL-L-ALANINE AMIDASE-RELATED"/>
    <property type="match status" value="1"/>
</dbReference>
<dbReference type="InterPro" id="IPR007253">
    <property type="entry name" value="Cell_wall-bd_2"/>
</dbReference>
<reference evidence="5 6" key="1">
    <citation type="submission" date="2017-05" db="EMBL/GenBank/DDBJ databases">
        <authorList>
            <person name="Varghese N."/>
            <person name="Submissions S."/>
        </authorList>
    </citation>
    <scope>NUCLEOTIDE SEQUENCE [LARGE SCALE GENOMIC DNA]</scope>
    <source>
        <strain evidence="5 6">DSM 45474</strain>
    </source>
</reference>
<evidence type="ECO:0000256" key="3">
    <source>
        <dbReference type="ARBA" id="ARBA00022729"/>
    </source>
</evidence>
<comment type="subcellular location">
    <subcellularLocation>
        <location evidence="1">Secreted</location>
    </subcellularLocation>
</comment>
<dbReference type="Proteomes" id="UP000315636">
    <property type="component" value="Unassembled WGS sequence"/>
</dbReference>
<gene>
    <name evidence="5" type="ORF">SAMN06264849_10496</name>
</gene>
<feature type="domain" description="Carbohydrate-binding module family 96" evidence="4">
    <location>
        <begin position="269"/>
        <end position="432"/>
    </location>
</feature>
<dbReference type="InterPro" id="IPR051922">
    <property type="entry name" value="Bact_Sporulation_Assoc"/>
</dbReference>
<evidence type="ECO:0000256" key="2">
    <source>
        <dbReference type="ARBA" id="ARBA00022525"/>
    </source>
</evidence>
<keyword evidence="3" id="KW-0732">Signal</keyword>
<dbReference type="AlphaFoldDB" id="A0A521CNZ6"/>
<dbReference type="InterPro" id="IPR055372">
    <property type="entry name" value="CBM96"/>
</dbReference>
<name>A0A521CNZ6_9BACL</name>